<dbReference type="AlphaFoldDB" id="A0A2V0P5A8"/>
<dbReference type="STRING" id="307507.A0A2V0P5A8"/>
<comment type="caution">
    <text evidence="7">The sequence shown here is derived from an EMBL/GenBank/DDBJ whole genome shotgun (WGS) entry which is preliminary data.</text>
</comment>
<gene>
    <name evidence="7" type="ORF">Rsub_05654</name>
</gene>
<dbReference type="Gene3D" id="1.25.10.10">
    <property type="entry name" value="Leucine-rich Repeat Variant"/>
    <property type="match status" value="1"/>
</dbReference>
<feature type="region of interest" description="Disordered" evidence="5">
    <location>
        <begin position="648"/>
        <end position="669"/>
    </location>
</feature>
<organism evidence="7 8">
    <name type="scientific">Raphidocelis subcapitata</name>
    <dbReference type="NCBI Taxonomy" id="307507"/>
    <lineage>
        <taxon>Eukaryota</taxon>
        <taxon>Viridiplantae</taxon>
        <taxon>Chlorophyta</taxon>
        <taxon>core chlorophytes</taxon>
        <taxon>Chlorophyceae</taxon>
        <taxon>CS clade</taxon>
        <taxon>Sphaeropleales</taxon>
        <taxon>Selenastraceae</taxon>
        <taxon>Raphidocelis</taxon>
    </lineage>
</organism>
<evidence type="ECO:0000256" key="4">
    <source>
        <dbReference type="PROSITE-ProRule" id="PRU00134"/>
    </source>
</evidence>
<evidence type="ECO:0000256" key="3">
    <source>
        <dbReference type="ARBA" id="ARBA00022833"/>
    </source>
</evidence>
<dbReference type="InterPro" id="IPR016024">
    <property type="entry name" value="ARM-type_fold"/>
</dbReference>
<name>A0A2V0P5A8_9CHLO</name>
<dbReference type="InterPro" id="IPR002893">
    <property type="entry name" value="Znf_MYND"/>
</dbReference>
<feature type="compositionally biased region" description="Gly residues" evidence="5">
    <location>
        <begin position="11"/>
        <end position="24"/>
    </location>
</feature>
<dbReference type="Pfam" id="PF01753">
    <property type="entry name" value="zf-MYND"/>
    <property type="match status" value="1"/>
</dbReference>
<reference evidence="7 8" key="1">
    <citation type="journal article" date="2018" name="Sci. Rep.">
        <title>Raphidocelis subcapitata (=Pseudokirchneriella subcapitata) provides an insight into genome evolution and environmental adaptations in the Sphaeropleales.</title>
        <authorList>
            <person name="Suzuki S."/>
            <person name="Yamaguchi H."/>
            <person name="Nakajima N."/>
            <person name="Kawachi M."/>
        </authorList>
    </citation>
    <scope>NUCLEOTIDE SEQUENCE [LARGE SCALE GENOMIC DNA]</scope>
    <source>
        <strain evidence="7 8">NIES-35</strain>
    </source>
</reference>
<dbReference type="Proteomes" id="UP000247498">
    <property type="component" value="Unassembled WGS sequence"/>
</dbReference>
<dbReference type="PROSITE" id="PS50865">
    <property type="entry name" value="ZF_MYND_2"/>
    <property type="match status" value="1"/>
</dbReference>
<dbReference type="GO" id="GO:0008270">
    <property type="term" value="F:zinc ion binding"/>
    <property type="evidence" value="ECO:0007669"/>
    <property type="project" value="UniProtKB-KW"/>
</dbReference>
<feature type="domain" description="MYND-type" evidence="6">
    <location>
        <begin position="682"/>
        <end position="722"/>
    </location>
</feature>
<keyword evidence="1" id="KW-0479">Metal-binding</keyword>
<evidence type="ECO:0000259" key="6">
    <source>
        <dbReference type="PROSITE" id="PS50865"/>
    </source>
</evidence>
<protein>
    <recommendedName>
        <fullName evidence="6">MYND-type domain-containing protein</fullName>
    </recommendedName>
</protein>
<sequence length="736" mass="73274">MADTPAAARSGSGGEASSGGGSSGSSGSSSGSEDGCSNDGSSSSSSRGAEFECLAWLLQELGDAPEVRELVGDWELRAQALLDAAYDAGGVLDGAAGTAAGELLQPLLSEAFVTAHPDLFDGKVGPAVSRTVGCCCSEGFACFMGHVAAGLLALFLSEQLSAEVHEYVSALLAYMTTPSSRAAALLAAPGTECAVEALIAVATGEGEGEGQKRDDAVRLLTHLAAADAAAAARGARALLPEAVERVQSAADAGAASGGTAAAVATPLALVKRFVQHAPAAACATPGLLRAAIGLLVALGSNEWAAAREEAGAACVQLEADVAALLASLLGPASAFSNLAVGALAPRGALPRLLALLLSPDEDVRFDAGRCIAAVTITDAGGGALLKLPRAAVQLATAMRRAHADGEDPRKTQFCAASALASLANHRGRSEAQRVIKALTYASTAEGGAGSLLGALAGLAFASVDTVHDAGRSRWNMCAPAADLTMRMVQAATAEQLRVLRRSSLLAEACASALRHWPEDPGAKALPPTATNLVLVLAVLAGFDRGRMHGQGAGPPVSADDTAAARSALQGAPGLEAVLRRCLSLGRREASTTPALKPMLEAGKFLLRLPEVKAAATAAATQAAAPPAGSTAALAPAAAALPLPPAAAGERAVVQQPEPPAGSSGADGSLGSGAEAAAIQKVCGKCGNGAAEAPLLRCVACKAQYYCGDACATAHWPAHRKACKAARVAAAGQRSQP</sequence>
<proteinExistence type="predicted"/>
<accession>A0A2V0P5A8</accession>
<keyword evidence="8" id="KW-1185">Reference proteome</keyword>
<feature type="region of interest" description="Disordered" evidence="5">
    <location>
        <begin position="1"/>
        <end position="44"/>
    </location>
</feature>
<dbReference type="SUPFAM" id="SSF144232">
    <property type="entry name" value="HIT/MYND zinc finger-like"/>
    <property type="match status" value="1"/>
</dbReference>
<dbReference type="EMBL" id="BDRX01000037">
    <property type="protein sequence ID" value="GBF93043.1"/>
    <property type="molecule type" value="Genomic_DNA"/>
</dbReference>
<feature type="compositionally biased region" description="Low complexity" evidence="5">
    <location>
        <begin position="660"/>
        <end position="669"/>
    </location>
</feature>
<dbReference type="InParanoid" id="A0A2V0P5A8"/>
<evidence type="ECO:0000313" key="8">
    <source>
        <dbReference type="Proteomes" id="UP000247498"/>
    </source>
</evidence>
<dbReference type="PROSITE" id="PS01360">
    <property type="entry name" value="ZF_MYND_1"/>
    <property type="match status" value="1"/>
</dbReference>
<dbReference type="SUPFAM" id="SSF48371">
    <property type="entry name" value="ARM repeat"/>
    <property type="match status" value="1"/>
</dbReference>
<dbReference type="InterPro" id="IPR011989">
    <property type="entry name" value="ARM-like"/>
</dbReference>
<feature type="compositionally biased region" description="Low complexity" evidence="5">
    <location>
        <begin position="1"/>
        <end position="10"/>
    </location>
</feature>
<evidence type="ECO:0000256" key="2">
    <source>
        <dbReference type="ARBA" id="ARBA00022771"/>
    </source>
</evidence>
<dbReference type="Gene3D" id="6.10.140.2220">
    <property type="match status" value="1"/>
</dbReference>
<keyword evidence="3" id="KW-0862">Zinc</keyword>
<keyword evidence="2 4" id="KW-0863">Zinc-finger</keyword>
<evidence type="ECO:0000256" key="5">
    <source>
        <dbReference type="SAM" id="MobiDB-lite"/>
    </source>
</evidence>
<dbReference type="OrthoDB" id="537460at2759"/>
<feature type="compositionally biased region" description="Low complexity" evidence="5">
    <location>
        <begin position="25"/>
        <end position="44"/>
    </location>
</feature>
<evidence type="ECO:0000313" key="7">
    <source>
        <dbReference type="EMBL" id="GBF93043.1"/>
    </source>
</evidence>
<evidence type="ECO:0000256" key="1">
    <source>
        <dbReference type="ARBA" id="ARBA00022723"/>
    </source>
</evidence>